<dbReference type="EMBL" id="JAIZAY010000019">
    <property type="protein sequence ID" value="KAJ8024019.1"/>
    <property type="molecule type" value="Genomic_DNA"/>
</dbReference>
<dbReference type="Proteomes" id="UP001152320">
    <property type="component" value="Chromosome 19"/>
</dbReference>
<evidence type="ECO:0000313" key="1">
    <source>
        <dbReference type="EMBL" id="KAJ8024019.1"/>
    </source>
</evidence>
<gene>
    <name evidence="1" type="ORF">HOLleu_36621</name>
</gene>
<organism evidence="1 2">
    <name type="scientific">Holothuria leucospilota</name>
    <name type="common">Black long sea cucumber</name>
    <name type="synonym">Mertensiothuria leucospilota</name>
    <dbReference type="NCBI Taxonomy" id="206669"/>
    <lineage>
        <taxon>Eukaryota</taxon>
        <taxon>Metazoa</taxon>
        <taxon>Echinodermata</taxon>
        <taxon>Eleutherozoa</taxon>
        <taxon>Echinozoa</taxon>
        <taxon>Holothuroidea</taxon>
        <taxon>Aspidochirotacea</taxon>
        <taxon>Aspidochirotida</taxon>
        <taxon>Holothuriidae</taxon>
        <taxon>Holothuria</taxon>
    </lineage>
</organism>
<proteinExistence type="predicted"/>
<name>A0A9Q1BG61_HOLLE</name>
<keyword evidence="2" id="KW-1185">Reference proteome</keyword>
<reference evidence="1" key="1">
    <citation type="submission" date="2021-10" db="EMBL/GenBank/DDBJ databases">
        <title>Tropical sea cucumber genome reveals ecological adaptation and Cuvierian tubules defense mechanism.</title>
        <authorList>
            <person name="Chen T."/>
        </authorList>
    </citation>
    <scope>NUCLEOTIDE SEQUENCE</scope>
    <source>
        <strain evidence="1">Nanhai2018</strain>
        <tissue evidence="1">Muscle</tissue>
    </source>
</reference>
<comment type="caution">
    <text evidence="1">The sequence shown here is derived from an EMBL/GenBank/DDBJ whole genome shotgun (WGS) entry which is preliminary data.</text>
</comment>
<evidence type="ECO:0000313" key="2">
    <source>
        <dbReference type="Proteomes" id="UP001152320"/>
    </source>
</evidence>
<accession>A0A9Q1BG61</accession>
<dbReference type="AlphaFoldDB" id="A0A9Q1BG61"/>
<protein>
    <submittedName>
        <fullName evidence="1">Uncharacterized protein</fullName>
    </submittedName>
</protein>
<sequence length="92" mass="10642">MCASSREDGYIRELPFRQVAALCALCVHHQEKMVTSWTCHLVKWQLMCHMCESSRDDGYIRELSYGRVAALCVLCINHQKKMVPIESCHLDK</sequence>